<dbReference type="GO" id="GO:0005730">
    <property type="term" value="C:nucleolus"/>
    <property type="evidence" value="ECO:0007669"/>
    <property type="project" value="TreeGrafter"/>
</dbReference>
<name>A0A336MNS5_CULSO</name>
<dbReference type="GO" id="GO:0003726">
    <property type="term" value="F:double-stranded RNA adenosine deaminase activity"/>
    <property type="evidence" value="ECO:0007669"/>
    <property type="project" value="TreeGrafter"/>
</dbReference>
<accession>A0A336MNS5</accession>
<dbReference type="SMART" id="SM00552">
    <property type="entry name" value="ADEAMc"/>
    <property type="match status" value="1"/>
</dbReference>
<dbReference type="GO" id="GO:0006382">
    <property type="term" value="P:adenosine to inosine editing"/>
    <property type="evidence" value="ECO:0007669"/>
    <property type="project" value="TreeGrafter"/>
</dbReference>
<protein>
    <submittedName>
        <fullName evidence="2">CSON014700 protein</fullName>
    </submittedName>
</protein>
<dbReference type="PROSITE" id="PS50141">
    <property type="entry name" value="A_DEAMIN_EDITASE"/>
    <property type="match status" value="1"/>
</dbReference>
<dbReference type="InterPro" id="IPR002466">
    <property type="entry name" value="A_deamin"/>
</dbReference>
<sequence>MSNQNIFIISIIGIPFYGINKIETIKTIFKTLFDEVPCKISTPDQIQELILNTFNSFMSFDHFHREFKVIAGIVKVGQDTTELVSLGTGSKFLNDKLFEGNGNTLIDSHAEVLARRGFMRYLFYELRKSIQSPKSSIFIRDEANNNRFKLKKGISFHLYISTAPCGDGRVYSHCETNYRSPADIREGVLRYKGEESLTVLKDASKENDVKNPISMSCSAKIMKWNVLGLQGGLLAKYISPVYLTSIIIGNKFDKIHLERALYARIEHQLQSLPETYALHKPELLEVTQKASNPNNISNIAHSCNWFSPGKYGIEILNATNGKTENKQFSQLSKRALLHEFVNFGALLKENDIKTDYNSAKMSSNEKQKGVFWTLSRQVTSEPG</sequence>
<proteinExistence type="predicted"/>
<dbReference type="Pfam" id="PF02137">
    <property type="entry name" value="A_deamin"/>
    <property type="match status" value="1"/>
</dbReference>
<dbReference type="GO" id="GO:0003725">
    <property type="term" value="F:double-stranded RNA binding"/>
    <property type="evidence" value="ECO:0007669"/>
    <property type="project" value="TreeGrafter"/>
</dbReference>
<dbReference type="EMBL" id="UFQT01000849">
    <property type="protein sequence ID" value="SSX27638.1"/>
    <property type="molecule type" value="Genomic_DNA"/>
</dbReference>
<gene>
    <name evidence="2" type="primary">CSON014700</name>
</gene>
<dbReference type="GO" id="GO:0006396">
    <property type="term" value="P:RNA processing"/>
    <property type="evidence" value="ECO:0007669"/>
    <property type="project" value="InterPro"/>
</dbReference>
<dbReference type="VEuPathDB" id="VectorBase:CSON014700"/>
<dbReference type="PANTHER" id="PTHR10910">
    <property type="entry name" value="EUKARYOTE SPECIFIC DSRNA BINDING PROTEIN"/>
    <property type="match status" value="1"/>
</dbReference>
<feature type="domain" description="A to I editase" evidence="1">
    <location>
        <begin position="85"/>
        <end position="367"/>
    </location>
</feature>
<dbReference type="GO" id="GO:0005737">
    <property type="term" value="C:cytoplasm"/>
    <property type="evidence" value="ECO:0007669"/>
    <property type="project" value="TreeGrafter"/>
</dbReference>
<dbReference type="PANTHER" id="PTHR10910:SF62">
    <property type="entry name" value="AT07585P-RELATED"/>
    <property type="match status" value="1"/>
</dbReference>
<evidence type="ECO:0000313" key="2">
    <source>
        <dbReference type="EMBL" id="SSX27638.1"/>
    </source>
</evidence>
<dbReference type="GO" id="GO:0008251">
    <property type="term" value="F:tRNA-specific adenosine deaminase activity"/>
    <property type="evidence" value="ECO:0007669"/>
    <property type="project" value="TreeGrafter"/>
</dbReference>
<organism evidence="2">
    <name type="scientific">Culicoides sonorensis</name>
    <name type="common">Biting midge</name>
    <dbReference type="NCBI Taxonomy" id="179676"/>
    <lineage>
        <taxon>Eukaryota</taxon>
        <taxon>Metazoa</taxon>
        <taxon>Ecdysozoa</taxon>
        <taxon>Arthropoda</taxon>
        <taxon>Hexapoda</taxon>
        <taxon>Insecta</taxon>
        <taxon>Pterygota</taxon>
        <taxon>Neoptera</taxon>
        <taxon>Endopterygota</taxon>
        <taxon>Diptera</taxon>
        <taxon>Nematocera</taxon>
        <taxon>Chironomoidea</taxon>
        <taxon>Ceratopogonidae</taxon>
        <taxon>Ceratopogoninae</taxon>
        <taxon>Culicoides</taxon>
        <taxon>Monoculicoides</taxon>
    </lineage>
</organism>
<reference evidence="2" key="1">
    <citation type="submission" date="2018-07" db="EMBL/GenBank/DDBJ databases">
        <authorList>
            <person name="Quirk P.G."/>
            <person name="Krulwich T.A."/>
        </authorList>
    </citation>
    <scope>NUCLEOTIDE SEQUENCE</scope>
</reference>
<evidence type="ECO:0000259" key="1">
    <source>
        <dbReference type="PROSITE" id="PS50141"/>
    </source>
</evidence>
<dbReference type="AlphaFoldDB" id="A0A336MNS5"/>